<evidence type="ECO:0000313" key="2">
    <source>
        <dbReference type="EMBL" id="TWT54458.1"/>
    </source>
</evidence>
<reference evidence="2 3" key="1">
    <citation type="submission" date="2019-02" db="EMBL/GenBank/DDBJ databases">
        <title>Deep-cultivation of Planctomycetes and their phenomic and genomic characterization uncovers novel biology.</title>
        <authorList>
            <person name="Wiegand S."/>
            <person name="Jogler M."/>
            <person name="Boedeker C."/>
            <person name="Pinto D."/>
            <person name="Vollmers J."/>
            <person name="Rivas-Marin E."/>
            <person name="Kohn T."/>
            <person name="Peeters S.H."/>
            <person name="Heuer A."/>
            <person name="Rast P."/>
            <person name="Oberbeckmann S."/>
            <person name="Bunk B."/>
            <person name="Jeske O."/>
            <person name="Meyerdierks A."/>
            <person name="Storesund J.E."/>
            <person name="Kallscheuer N."/>
            <person name="Luecker S."/>
            <person name="Lage O.M."/>
            <person name="Pohl T."/>
            <person name="Merkel B.J."/>
            <person name="Hornburger P."/>
            <person name="Mueller R.-W."/>
            <person name="Bruemmer F."/>
            <person name="Labrenz M."/>
            <person name="Spormann A.M."/>
            <person name="Op Den Camp H."/>
            <person name="Overmann J."/>
            <person name="Amann R."/>
            <person name="Jetten M.S.M."/>
            <person name="Mascher T."/>
            <person name="Medema M.H."/>
            <person name="Devos D.P."/>
            <person name="Kaster A.-K."/>
            <person name="Ovreas L."/>
            <person name="Rohde M."/>
            <person name="Galperin M.Y."/>
            <person name="Jogler C."/>
        </authorList>
    </citation>
    <scope>NUCLEOTIDE SEQUENCE [LARGE SCALE GENOMIC DNA]</scope>
    <source>
        <strain evidence="2 3">Pla22</strain>
    </source>
</reference>
<name>A0A5C5WV22_9BACT</name>
<proteinExistence type="predicted"/>
<dbReference type="OrthoDB" id="235434at2"/>
<comment type="caution">
    <text evidence="2">The sequence shown here is derived from an EMBL/GenBank/DDBJ whole genome shotgun (WGS) entry which is preliminary data.</text>
</comment>
<dbReference type="Proteomes" id="UP000316598">
    <property type="component" value="Unassembled WGS sequence"/>
</dbReference>
<protein>
    <recommendedName>
        <fullName evidence="1">DUF1583 domain-containing protein</fullName>
    </recommendedName>
</protein>
<keyword evidence="3" id="KW-1185">Reference proteome</keyword>
<organism evidence="2 3">
    <name type="scientific">Rubripirellula amarantea</name>
    <dbReference type="NCBI Taxonomy" id="2527999"/>
    <lineage>
        <taxon>Bacteria</taxon>
        <taxon>Pseudomonadati</taxon>
        <taxon>Planctomycetota</taxon>
        <taxon>Planctomycetia</taxon>
        <taxon>Pirellulales</taxon>
        <taxon>Pirellulaceae</taxon>
        <taxon>Rubripirellula</taxon>
    </lineage>
</organism>
<sequence length="223" mass="24673">MRGWSTVSAGLGLVDSMLPEGEGKNQYFKQARKSQQKQLRSGPLESLWCAYEGEIVFQRVATNPGVSSETSIQYLRPLFDGDSVTLTFWWESGETELFPIVGRTALQLTPQGTQPRWMPLKDELTASLWKEEVFAATEPIATENVPIETAWNTIAMKRSGNTIAVTLNGELLLELPADNMTRYGLLCPEGRNLKVKAAVLTGDWPEIPPTDLTIPIHASPKSP</sequence>
<evidence type="ECO:0000259" key="1">
    <source>
        <dbReference type="Pfam" id="PF20407"/>
    </source>
</evidence>
<dbReference type="EMBL" id="SJPI01000001">
    <property type="protein sequence ID" value="TWT54458.1"/>
    <property type="molecule type" value="Genomic_DNA"/>
</dbReference>
<dbReference type="Pfam" id="PF20407">
    <property type="entry name" value="DUF1583_N"/>
    <property type="match status" value="1"/>
</dbReference>
<accession>A0A5C5WV22</accession>
<dbReference type="AlphaFoldDB" id="A0A5C5WV22"/>
<gene>
    <name evidence="2" type="ORF">Pla22_21050</name>
</gene>
<dbReference type="InterPro" id="IPR046518">
    <property type="entry name" value="DUF1583_N"/>
</dbReference>
<dbReference type="RefSeq" id="WP_146514503.1">
    <property type="nucleotide sequence ID" value="NZ_SJPI01000001.1"/>
</dbReference>
<feature type="domain" description="DUF1583" evidence="1">
    <location>
        <begin position="67"/>
        <end position="206"/>
    </location>
</feature>
<evidence type="ECO:0000313" key="3">
    <source>
        <dbReference type="Proteomes" id="UP000316598"/>
    </source>
</evidence>